<organism evidence="5 6">
    <name type="scientific">Cudoniella acicularis</name>
    <dbReference type="NCBI Taxonomy" id="354080"/>
    <lineage>
        <taxon>Eukaryota</taxon>
        <taxon>Fungi</taxon>
        <taxon>Dikarya</taxon>
        <taxon>Ascomycota</taxon>
        <taxon>Pezizomycotina</taxon>
        <taxon>Leotiomycetes</taxon>
        <taxon>Helotiales</taxon>
        <taxon>Tricladiaceae</taxon>
        <taxon>Cudoniella</taxon>
    </lineage>
</organism>
<dbReference type="Proteomes" id="UP000566819">
    <property type="component" value="Unassembled WGS sequence"/>
</dbReference>
<comment type="similarity">
    <text evidence="1">Belongs to the gamma-glutamylcyclotransferase family.</text>
</comment>
<proteinExistence type="inferred from homology"/>
<evidence type="ECO:0000256" key="1">
    <source>
        <dbReference type="ARBA" id="ARBA00008861"/>
    </source>
</evidence>
<dbReference type="CDD" id="cd06661">
    <property type="entry name" value="GGCT_like"/>
    <property type="match status" value="1"/>
</dbReference>
<keyword evidence="6" id="KW-1185">Reference proteome</keyword>
<protein>
    <recommendedName>
        <fullName evidence="3">Putative gamma-glutamylcyclotransferase</fullName>
    </recommendedName>
</protein>
<sequence>MLELGGASKKSISTQIALSSSQARAVYLIKLEGPLDTPKKVQIAGGLMKTPDQLQGTGDDGDARFCQIDGTTKLAVEQWCSRQDHNAVFVRITKAYKELSDDSIYPTLGKDATLPQNRSQDAHLVKTSLNDFLPAQQQYPVWYFFYGTLAEIPRLKSVLSLDEGSDPILYPACLTGGKLQTWGGGKYNALVDAPYGECVEGSAYQVITEEHEIFLRLYETDAYEIVRCDISIGNEVVPGCTFRFIGQID</sequence>
<accession>A0A8H4W607</accession>
<evidence type="ECO:0000313" key="6">
    <source>
        <dbReference type="Proteomes" id="UP000566819"/>
    </source>
</evidence>
<dbReference type="GO" id="GO:0016740">
    <property type="term" value="F:transferase activity"/>
    <property type="evidence" value="ECO:0007669"/>
    <property type="project" value="UniProtKB-KW"/>
</dbReference>
<dbReference type="PANTHER" id="PTHR31544:SF4">
    <property type="entry name" value="GAMMA-GLUTAMYLCYCLOTRANSFERASE-RELATED"/>
    <property type="match status" value="1"/>
</dbReference>
<dbReference type="InterPro" id="IPR036568">
    <property type="entry name" value="GGCT-like_sf"/>
</dbReference>
<dbReference type="InterPro" id="IPR045038">
    <property type="entry name" value="AIG2-like"/>
</dbReference>
<gene>
    <name evidence="5" type="ORF">G7Y89_g5120</name>
</gene>
<dbReference type="InterPro" id="IPR013024">
    <property type="entry name" value="GGCT-like"/>
</dbReference>
<dbReference type="EMBL" id="JAAMPI010000299">
    <property type="protein sequence ID" value="KAF4633000.1"/>
    <property type="molecule type" value="Genomic_DNA"/>
</dbReference>
<dbReference type="SUPFAM" id="SSF110857">
    <property type="entry name" value="Gamma-glutamyl cyclotransferase-like"/>
    <property type="match status" value="1"/>
</dbReference>
<feature type="domain" description="Gamma-glutamylcyclotransferase AIG2-like" evidence="4">
    <location>
        <begin position="143"/>
        <end position="236"/>
    </location>
</feature>
<dbReference type="Pfam" id="PF06094">
    <property type="entry name" value="GGACT"/>
    <property type="match status" value="1"/>
</dbReference>
<dbReference type="Gene3D" id="3.10.490.10">
    <property type="entry name" value="Gamma-glutamyl cyclotransferase-like"/>
    <property type="match status" value="1"/>
</dbReference>
<evidence type="ECO:0000256" key="3">
    <source>
        <dbReference type="ARBA" id="ARBA00030602"/>
    </source>
</evidence>
<keyword evidence="2" id="KW-0808">Transferase</keyword>
<evidence type="ECO:0000256" key="2">
    <source>
        <dbReference type="ARBA" id="ARBA00022679"/>
    </source>
</evidence>
<dbReference type="OrthoDB" id="3262926at2759"/>
<evidence type="ECO:0000259" key="4">
    <source>
        <dbReference type="Pfam" id="PF06094"/>
    </source>
</evidence>
<comment type="caution">
    <text evidence="5">The sequence shown here is derived from an EMBL/GenBank/DDBJ whole genome shotgun (WGS) entry which is preliminary data.</text>
</comment>
<reference evidence="5 6" key="1">
    <citation type="submission" date="2020-03" db="EMBL/GenBank/DDBJ databases">
        <title>Draft Genome Sequence of Cudoniella acicularis.</title>
        <authorList>
            <person name="Buettner E."/>
            <person name="Kellner H."/>
        </authorList>
    </citation>
    <scope>NUCLEOTIDE SEQUENCE [LARGE SCALE GENOMIC DNA]</scope>
    <source>
        <strain evidence="5 6">DSM 108380</strain>
    </source>
</reference>
<dbReference type="AlphaFoldDB" id="A0A8H4W607"/>
<evidence type="ECO:0000313" key="5">
    <source>
        <dbReference type="EMBL" id="KAF4633000.1"/>
    </source>
</evidence>
<name>A0A8H4W607_9HELO</name>
<dbReference type="PANTHER" id="PTHR31544">
    <property type="entry name" value="AIG2-LIKE PROTEIN D"/>
    <property type="match status" value="1"/>
</dbReference>
<dbReference type="InterPro" id="IPR009288">
    <property type="entry name" value="AIG2-like_dom"/>
</dbReference>